<protein>
    <submittedName>
        <fullName evidence="1">4642_t:CDS:1</fullName>
    </submittedName>
</protein>
<evidence type="ECO:0000313" key="1">
    <source>
        <dbReference type="EMBL" id="CAG8680434.1"/>
    </source>
</evidence>
<name>A0ACA9NZL5_9GLOM</name>
<gene>
    <name evidence="1" type="ORF">RPERSI_LOCUS9090</name>
</gene>
<dbReference type="Proteomes" id="UP000789920">
    <property type="component" value="Unassembled WGS sequence"/>
</dbReference>
<accession>A0ACA9NZL5</accession>
<organism evidence="1 2">
    <name type="scientific">Racocetra persica</name>
    <dbReference type="NCBI Taxonomy" id="160502"/>
    <lineage>
        <taxon>Eukaryota</taxon>
        <taxon>Fungi</taxon>
        <taxon>Fungi incertae sedis</taxon>
        <taxon>Mucoromycota</taxon>
        <taxon>Glomeromycotina</taxon>
        <taxon>Glomeromycetes</taxon>
        <taxon>Diversisporales</taxon>
        <taxon>Gigasporaceae</taxon>
        <taxon>Racocetra</taxon>
    </lineage>
</organism>
<sequence length="353" mass="40859">EDKDDVMFPAFSICHSGPHSTIKDVSCSVRYVNDRNQYNLYNSEIKFWETGITGSNEPCNENVANLTDPTGCYIFQPTINFTPFLRILQAILIPENASDLYSNDTRPAFIILNITLNDKLFWNNSLLNYIGIHFNEVIYKSERISVDNFYPISLGQHTILEFSITIIKKYTSYLIGQLGFKPDKTNALLNIETKILQSDSNSSNIFLAIVPKNNRIRIEEEKYLSNFGTILSSLGGFYTAISTVFIFCFGKRRYSPWGICRTCPCWWPYRQSFKKHLARRYISRAGIPLVDDPRKLPHGATIEDRIAVLECLLREYYLDTSFLEDIQKTRNRYIAINKFYKMLEPEINDDSVE</sequence>
<feature type="non-terminal residue" evidence="1">
    <location>
        <position position="1"/>
    </location>
</feature>
<feature type="non-terminal residue" evidence="1">
    <location>
        <position position="353"/>
    </location>
</feature>
<proteinExistence type="predicted"/>
<keyword evidence="2" id="KW-1185">Reference proteome</keyword>
<evidence type="ECO:0000313" key="2">
    <source>
        <dbReference type="Proteomes" id="UP000789920"/>
    </source>
</evidence>
<dbReference type="EMBL" id="CAJVQC010016865">
    <property type="protein sequence ID" value="CAG8680434.1"/>
    <property type="molecule type" value="Genomic_DNA"/>
</dbReference>
<comment type="caution">
    <text evidence="1">The sequence shown here is derived from an EMBL/GenBank/DDBJ whole genome shotgun (WGS) entry which is preliminary data.</text>
</comment>
<reference evidence="1" key="1">
    <citation type="submission" date="2021-06" db="EMBL/GenBank/DDBJ databases">
        <authorList>
            <person name="Kallberg Y."/>
            <person name="Tangrot J."/>
            <person name="Rosling A."/>
        </authorList>
    </citation>
    <scope>NUCLEOTIDE SEQUENCE</scope>
    <source>
        <strain evidence="1">MA461A</strain>
    </source>
</reference>